<gene>
    <name evidence="1" type="ORF">Pan44_35450</name>
</gene>
<sequence>MIAGLPEELIDELTNAWTSGDRERASEILEDVAVYHRTDDETRRVIEHLLSNEEALGRIFADAGLLRDAFSGVSCDRSKEILSEIDSFLEGVFDNGVTDEFSGHVFDVLMEREFDTLVIASIVLYRAKTVLLPAVLEAINA</sequence>
<organism evidence="1 2">
    <name type="scientific">Caulifigura coniformis</name>
    <dbReference type="NCBI Taxonomy" id="2527983"/>
    <lineage>
        <taxon>Bacteria</taxon>
        <taxon>Pseudomonadati</taxon>
        <taxon>Planctomycetota</taxon>
        <taxon>Planctomycetia</taxon>
        <taxon>Planctomycetales</taxon>
        <taxon>Planctomycetaceae</taxon>
        <taxon>Caulifigura</taxon>
    </lineage>
</organism>
<dbReference type="KEGG" id="ccos:Pan44_35450"/>
<dbReference type="Proteomes" id="UP000315700">
    <property type="component" value="Chromosome"/>
</dbReference>
<name>A0A517SH95_9PLAN</name>
<dbReference type="AlphaFoldDB" id="A0A517SH95"/>
<keyword evidence="2" id="KW-1185">Reference proteome</keyword>
<accession>A0A517SH95</accession>
<evidence type="ECO:0000313" key="2">
    <source>
        <dbReference type="Proteomes" id="UP000315700"/>
    </source>
</evidence>
<evidence type="ECO:0000313" key="1">
    <source>
        <dbReference type="EMBL" id="QDT55501.1"/>
    </source>
</evidence>
<dbReference type="EMBL" id="CP036271">
    <property type="protein sequence ID" value="QDT55501.1"/>
    <property type="molecule type" value="Genomic_DNA"/>
</dbReference>
<protein>
    <submittedName>
        <fullName evidence="1">Uncharacterized protein</fullName>
    </submittedName>
</protein>
<dbReference type="RefSeq" id="WP_145031355.1">
    <property type="nucleotide sequence ID" value="NZ_CP036271.1"/>
</dbReference>
<proteinExistence type="predicted"/>
<dbReference type="InParanoid" id="A0A517SH95"/>
<reference evidence="1 2" key="1">
    <citation type="submission" date="2019-02" db="EMBL/GenBank/DDBJ databases">
        <title>Deep-cultivation of Planctomycetes and their phenomic and genomic characterization uncovers novel biology.</title>
        <authorList>
            <person name="Wiegand S."/>
            <person name="Jogler M."/>
            <person name="Boedeker C."/>
            <person name="Pinto D."/>
            <person name="Vollmers J."/>
            <person name="Rivas-Marin E."/>
            <person name="Kohn T."/>
            <person name="Peeters S.H."/>
            <person name="Heuer A."/>
            <person name="Rast P."/>
            <person name="Oberbeckmann S."/>
            <person name="Bunk B."/>
            <person name="Jeske O."/>
            <person name="Meyerdierks A."/>
            <person name="Storesund J.E."/>
            <person name="Kallscheuer N."/>
            <person name="Luecker S."/>
            <person name="Lage O.M."/>
            <person name="Pohl T."/>
            <person name="Merkel B.J."/>
            <person name="Hornburger P."/>
            <person name="Mueller R.-W."/>
            <person name="Bruemmer F."/>
            <person name="Labrenz M."/>
            <person name="Spormann A.M."/>
            <person name="Op den Camp H."/>
            <person name="Overmann J."/>
            <person name="Amann R."/>
            <person name="Jetten M.S.M."/>
            <person name="Mascher T."/>
            <person name="Medema M.H."/>
            <person name="Devos D.P."/>
            <person name="Kaster A.-K."/>
            <person name="Ovreas L."/>
            <person name="Rohde M."/>
            <person name="Galperin M.Y."/>
            <person name="Jogler C."/>
        </authorList>
    </citation>
    <scope>NUCLEOTIDE SEQUENCE [LARGE SCALE GENOMIC DNA]</scope>
    <source>
        <strain evidence="1 2">Pan44</strain>
    </source>
</reference>